<dbReference type="PANTHER" id="PTHR33359">
    <property type="entry name" value="MOLYBDOPTERIN SYNTHASE SULFUR CARRIER SUBUNIT"/>
    <property type="match status" value="1"/>
</dbReference>
<accession>A0ABY1VMS8</accession>
<reference evidence="4 5" key="1">
    <citation type="submission" date="2018-06" db="EMBL/GenBank/DDBJ databases">
        <authorList>
            <consortium name="Pathogen Informatics"/>
            <person name="Doyle S."/>
        </authorList>
    </citation>
    <scope>NUCLEOTIDE SEQUENCE [LARGE SCALE GENOMIC DNA]</scope>
    <source>
        <strain evidence="4 5">NCTC11535</strain>
    </source>
</reference>
<dbReference type="InterPro" id="IPR003749">
    <property type="entry name" value="ThiS/MoaD-like"/>
</dbReference>
<dbReference type="PANTHER" id="PTHR33359:SF1">
    <property type="entry name" value="MOLYBDOPTERIN SYNTHASE SULFUR CARRIER SUBUNIT"/>
    <property type="match status" value="1"/>
</dbReference>
<dbReference type="Gene3D" id="3.10.20.30">
    <property type="match status" value="1"/>
</dbReference>
<protein>
    <recommendedName>
        <fullName evidence="3">Molybdopterin synthase sulfur carrier subunit</fullName>
    </recommendedName>
</protein>
<dbReference type="InterPro" id="IPR012675">
    <property type="entry name" value="Beta-grasp_dom_sf"/>
</dbReference>
<evidence type="ECO:0000256" key="1">
    <source>
        <dbReference type="ARBA" id="ARBA00022741"/>
    </source>
</evidence>
<proteinExistence type="inferred from homology"/>
<dbReference type="EMBL" id="UAPQ01000006">
    <property type="protein sequence ID" value="SPT53365.1"/>
    <property type="molecule type" value="Genomic_DNA"/>
</dbReference>
<evidence type="ECO:0000313" key="5">
    <source>
        <dbReference type="Proteomes" id="UP000250006"/>
    </source>
</evidence>
<organism evidence="4 5">
    <name type="scientific">Actinomyces bovis</name>
    <dbReference type="NCBI Taxonomy" id="1658"/>
    <lineage>
        <taxon>Bacteria</taxon>
        <taxon>Bacillati</taxon>
        <taxon>Actinomycetota</taxon>
        <taxon>Actinomycetes</taxon>
        <taxon>Actinomycetales</taxon>
        <taxon>Actinomycetaceae</taxon>
        <taxon>Actinomyces</taxon>
    </lineage>
</organism>
<evidence type="ECO:0000256" key="2">
    <source>
        <dbReference type="ARBA" id="ARBA00024200"/>
    </source>
</evidence>
<comment type="similarity">
    <text evidence="2">Belongs to the MoaD family.</text>
</comment>
<dbReference type="Proteomes" id="UP000250006">
    <property type="component" value="Unassembled WGS sequence"/>
</dbReference>
<evidence type="ECO:0000256" key="3">
    <source>
        <dbReference type="ARBA" id="ARBA00024247"/>
    </source>
</evidence>
<dbReference type="InterPro" id="IPR044672">
    <property type="entry name" value="MOCS2A"/>
</dbReference>
<sequence length="107" mass="10701">MTPKSPNTESALTEGAQSPAGGARIVVTLRYFAAAAEAAGRPEELVELPAGSTLAGLRAELAGRGTQMAKVVGLSTFLLNAVATPADALAPLSDGDRVDLLPPFAGG</sequence>
<name>A0ABY1VMS8_9ACTO</name>
<dbReference type="SUPFAM" id="SSF54285">
    <property type="entry name" value="MoaD/ThiS"/>
    <property type="match status" value="1"/>
</dbReference>
<dbReference type="InterPro" id="IPR016155">
    <property type="entry name" value="Mopterin_synth/thiamin_S_b"/>
</dbReference>
<dbReference type="RefSeq" id="WP_111836303.1">
    <property type="nucleotide sequence ID" value="NZ_UAPQ01000006.1"/>
</dbReference>
<evidence type="ECO:0000313" key="4">
    <source>
        <dbReference type="EMBL" id="SPT53365.1"/>
    </source>
</evidence>
<keyword evidence="1" id="KW-0547">Nucleotide-binding</keyword>
<dbReference type="Pfam" id="PF02597">
    <property type="entry name" value="ThiS"/>
    <property type="match status" value="1"/>
</dbReference>
<keyword evidence="5" id="KW-1185">Reference proteome</keyword>
<comment type="caution">
    <text evidence="4">The sequence shown here is derived from an EMBL/GenBank/DDBJ whole genome shotgun (WGS) entry which is preliminary data.</text>
</comment>
<gene>
    <name evidence="4" type="ORF">NCTC11535_01028</name>
</gene>